<gene>
    <name evidence="1" type="ORF">NQ176_g2466</name>
</gene>
<organism evidence="1 2">
    <name type="scientific">Zarea fungicola</name>
    <dbReference type="NCBI Taxonomy" id="93591"/>
    <lineage>
        <taxon>Eukaryota</taxon>
        <taxon>Fungi</taxon>
        <taxon>Dikarya</taxon>
        <taxon>Ascomycota</taxon>
        <taxon>Pezizomycotina</taxon>
        <taxon>Sordariomycetes</taxon>
        <taxon>Hypocreomycetidae</taxon>
        <taxon>Hypocreales</taxon>
        <taxon>Cordycipitaceae</taxon>
        <taxon>Zarea</taxon>
    </lineage>
</organism>
<protein>
    <submittedName>
        <fullName evidence="1">Uncharacterized protein</fullName>
    </submittedName>
</protein>
<dbReference type="Proteomes" id="UP001143910">
    <property type="component" value="Unassembled WGS sequence"/>
</dbReference>
<reference evidence="1" key="1">
    <citation type="submission" date="2022-08" db="EMBL/GenBank/DDBJ databases">
        <title>Genome Sequence of Lecanicillium fungicola.</title>
        <authorList>
            <person name="Buettner E."/>
        </authorList>
    </citation>
    <scope>NUCLEOTIDE SEQUENCE</scope>
    <source>
        <strain evidence="1">Babe33</strain>
    </source>
</reference>
<sequence length="287" mass="31862">MPAAQSVYTLNNGLRGVEENRLDSQHHIFLKQTNGKLIPDNVAAHLASLGRPVAVADVATGTAVWIRQLAAQLPPTSRLDGYDFDMSKFPDALELPGNVKLTFADAMKPFAPDVLGIYDMVHVRCLMFALKAHEWEIVAENLQTLLRPGGYLFWEEVGYPSWVCLPMTETFSKWITTEVQYAASIGRDTSSPLLLKDQMHGAGYTNVTREEWSTFSLPEPEQKLAGTGLNAAARQSMHGIVDRGGFEWIKTHQAVDEVADRIQSEIDSGLAQIGFTMYWVIGQKPEK</sequence>
<proteinExistence type="predicted"/>
<accession>A0ACC1NN75</accession>
<name>A0ACC1NN75_9HYPO</name>
<dbReference type="EMBL" id="JANJQO010000177">
    <property type="protein sequence ID" value="KAJ2980730.1"/>
    <property type="molecule type" value="Genomic_DNA"/>
</dbReference>
<evidence type="ECO:0000313" key="1">
    <source>
        <dbReference type="EMBL" id="KAJ2980730.1"/>
    </source>
</evidence>
<evidence type="ECO:0000313" key="2">
    <source>
        <dbReference type="Proteomes" id="UP001143910"/>
    </source>
</evidence>
<comment type="caution">
    <text evidence="1">The sequence shown here is derived from an EMBL/GenBank/DDBJ whole genome shotgun (WGS) entry which is preliminary data.</text>
</comment>
<keyword evidence="2" id="KW-1185">Reference proteome</keyword>